<feature type="chain" id="PRO_5009242391" evidence="7">
    <location>
        <begin position="22"/>
        <end position="1140"/>
    </location>
</feature>
<reference evidence="9 10" key="1">
    <citation type="submission" date="2016-10" db="EMBL/GenBank/DDBJ databases">
        <authorList>
            <person name="de Groot N.N."/>
        </authorList>
    </citation>
    <scope>NUCLEOTIDE SEQUENCE [LARGE SCALE GENOMIC DNA]</scope>
    <source>
        <strain evidence="9 10">GAS232</strain>
    </source>
</reference>
<dbReference type="Gene3D" id="2.60.40.1120">
    <property type="entry name" value="Carboxypeptidase-like, regulatory domain"/>
    <property type="match status" value="1"/>
</dbReference>
<sequence length="1140" mass="122258">MKSLFRMLPVALVAVSTCSYAQTITGSVNGTVTDPSGAVLPNAKVTVTNVQTNVSSTTQSTSGGVYNIHFLQVGQYKVVIEAKGFAPQTLGPFSLEAGQDAKFDAKLSAEGANQTVEVQASLVPLLNTESGELGMTLDTHAINSIPLQGRNFASLTIFTPGAVATDPTVFTGQNAIERSKDGGAQVSVNGNRQQANNYLLDGIEINETINNTIGYNPSPDALDQVRTVSSNAQAEYGNVNGGDVIALLKSGTNKFHGSAFYYVTDDSFNANTWANGLSATPVPKTSETSNIFGGTIGGPVLKDKLFFFADYSGNRYHKGGYQDVNVATQRMRQGDFGEVPYQLYDAQAAGKPAFVNNQLPTTALNPVARYLFAHPELYPLPNQAAQAGTITTGNFRGVTKQRIYNDQFDTKVDYRYRDKDTMFVRYSQSTAGDTNTSPIALAFPTASTYPTKGVAINYVHTFTPTIQNEFRAGFFRTAWHQGVPTDTTGVFGTNGNATVGIGGGSPVPGFAAQNINADGNNLSSSSGGAAFGNSGIYSDNVMNNFTYGDNLTIQKGNHVIKMGAQFIRYQQNSLYTGNDGAQGQISYNGQYTANTGVSGASGFGVADFYLDRASSAGRGTLAGHTGQRQWRDAWFVQDDWKLMPTLTVNLGLRWEYDQPIYEVNNKQANLNLTTGAIELAGQNGNSRALYNPTWTNFMPRVGFSWNPKQKLVVRGGFGTTTYMEGTGANLRLTINPPFQSSISYTGGAPTASAAGTYTTAENAFTQNANATCSYTTDPSCSGKFRAWAPNLKPSTVTEYSLTSEYQLNNYSSFQVGYVGQYAYHLIQAVAANQLTAPCFVNGSLVAYNSAACFAVNKSPYYQVVGQSGTVPLTASEAMANYNALQATFRQRLRGGLQFTANYAYAKALTNSIGFYGVSNVTGASAYAADPRNNSLEYGPSGTDVRHNVNFTATYELPFGRGRKFGGNMPRVVDEFVGGWRVAASGFVYTGFPITITSNNVNSGVNSNQQRMVKYRPLKIVNRSVQHWFGTDASATPCLTAGVDNGVCAYGLPADGVISPQRPGTERTPGYQQYDASVFKDFNITDSQRISFRVDASNVLNIASYGNPDGTAQDSASGTFGRISTTRSGPRMLQLSAKYSF</sequence>
<dbReference type="Pfam" id="PF13620">
    <property type="entry name" value="CarboxypepD_reg"/>
    <property type="match status" value="1"/>
</dbReference>
<evidence type="ECO:0000256" key="5">
    <source>
        <dbReference type="ARBA" id="ARBA00023136"/>
    </source>
</evidence>
<dbReference type="InterPro" id="IPR039426">
    <property type="entry name" value="TonB-dep_rcpt-like"/>
</dbReference>
<keyword evidence="9" id="KW-0675">Receptor</keyword>
<feature type="domain" description="TonB-dependent transporter Oar-like beta-barrel" evidence="8">
    <location>
        <begin position="248"/>
        <end position="1133"/>
    </location>
</feature>
<protein>
    <submittedName>
        <fullName evidence="9">TonB-dependent Receptor Plug Domain</fullName>
    </submittedName>
</protein>
<dbReference type="GO" id="GO:0044718">
    <property type="term" value="P:siderophore transmembrane transport"/>
    <property type="evidence" value="ECO:0007669"/>
    <property type="project" value="TreeGrafter"/>
</dbReference>
<keyword evidence="7" id="KW-0732">Signal</keyword>
<evidence type="ECO:0000313" key="10">
    <source>
        <dbReference type="Proteomes" id="UP000182427"/>
    </source>
</evidence>
<dbReference type="InterPro" id="IPR057601">
    <property type="entry name" value="Oar-like_b-barrel"/>
</dbReference>
<evidence type="ECO:0000259" key="8">
    <source>
        <dbReference type="Pfam" id="PF25183"/>
    </source>
</evidence>
<dbReference type="GO" id="GO:0009279">
    <property type="term" value="C:cell outer membrane"/>
    <property type="evidence" value="ECO:0007669"/>
    <property type="project" value="UniProtKB-SubCell"/>
</dbReference>
<dbReference type="InterPro" id="IPR010917">
    <property type="entry name" value="TonB_rcpt_CS"/>
</dbReference>
<dbReference type="SUPFAM" id="SSF49464">
    <property type="entry name" value="Carboxypeptidase regulatory domain-like"/>
    <property type="match status" value="1"/>
</dbReference>
<evidence type="ECO:0000313" key="9">
    <source>
        <dbReference type="EMBL" id="SDF92139.1"/>
    </source>
</evidence>
<keyword evidence="4" id="KW-0812">Transmembrane</keyword>
<dbReference type="Gene3D" id="2.40.170.20">
    <property type="entry name" value="TonB-dependent receptor, beta-barrel domain"/>
    <property type="match status" value="1"/>
</dbReference>
<dbReference type="SUPFAM" id="SSF56935">
    <property type="entry name" value="Porins"/>
    <property type="match status" value="1"/>
</dbReference>
<dbReference type="InterPro" id="IPR036942">
    <property type="entry name" value="Beta-barrel_TonB_sf"/>
</dbReference>
<feature type="signal peptide" evidence="7">
    <location>
        <begin position="1"/>
        <end position="21"/>
    </location>
</feature>
<evidence type="ECO:0000256" key="6">
    <source>
        <dbReference type="ARBA" id="ARBA00023237"/>
    </source>
</evidence>
<dbReference type="Proteomes" id="UP000182427">
    <property type="component" value="Chromosome I"/>
</dbReference>
<keyword evidence="10" id="KW-1185">Reference proteome</keyword>
<dbReference type="PANTHER" id="PTHR30069">
    <property type="entry name" value="TONB-DEPENDENT OUTER MEMBRANE RECEPTOR"/>
    <property type="match status" value="1"/>
</dbReference>
<keyword evidence="6" id="KW-0998">Cell outer membrane</keyword>
<keyword evidence="5" id="KW-0472">Membrane</keyword>
<comment type="subcellular location">
    <subcellularLocation>
        <location evidence="1">Cell outer membrane</location>
        <topology evidence="1">Multi-pass membrane protein</topology>
    </subcellularLocation>
</comment>
<dbReference type="PROSITE" id="PS01156">
    <property type="entry name" value="TONB_DEPENDENT_REC_2"/>
    <property type="match status" value="1"/>
</dbReference>
<dbReference type="EMBL" id="LT629690">
    <property type="protein sequence ID" value="SDF92139.1"/>
    <property type="molecule type" value="Genomic_DNA"/>
</dbReference>
<name>A0A1G7Q2J0_9BACT</name>
<evidence type="ECO:0000256" key="3">
    <source>
        <dbReference type="ARBA" id="ARBA00022452"/>
    </source>
</evidence>
<dbReference type="InterPro" id="IPR008969">
    <property type="entry name" value="CarboxyPept-like_regulatory"/>
</dbReference>
<gene>
    <name evidence="9" type="ORF">SAMN05444167_3701</name>
</gene>
<dbReference type="PANTHER" id="PTHR30069:SF46">
    <property type="entry name" value="OAR PROTEIN"/>
    <property type="match status" value="1"/>
</dbReference>
<keyword evidence="2" id="KW-0813">Transport</keyword>
<evidence type="ECO:0000256" key="7">
    <source>
        <dbReference type="SAM" id="SignalP"/>
    </source>
</evidence>
<evidence type="ECO:0000256" key="4">
    <source>
        <dbReference type="ARBA" id="ARBA00022692"/>
    </source>
</evidence>
<keyword evidence="3" id="KW-1134">Transmembrane beta strand</keyword>
<dbReference type="AlphaFoldDB" id="A0A1G7Q2J0"/>
<organism evidence="9 10">
    <name type="scientific">Terriglobus roseus</name>
    <dbReference type="NCBI Taxonomy" id="392734"/>
    <lineage>
        <taxon>Bacteria</taxon>
        <taxon>Pseudomonadati</taxon>
        <taxon>Acidobacteriota</taxon>
        <taxon>Terriglobia</taxon>
        <taxon>Terriglobales</taxon>
        <taxon>Acidobacteriaceae</taxon>
        <taxon>Terriglobus</taxon>
    </lineage>
</organism>
<evidence type="ECO:0000256" key="2">
    <source>
        <dbReference type="ARBA" id="ARBA00022448"/>
    </source>
</evidence>
<evidence type="ECO:0000256" key="1">
    <source>
        <dbReference type="ARBA" id="ARBA00004571"/>
    </source>
</evidence>
<dbReference type="GO" id="GO:0015344">
    <property type="term" value="F:siderophore uptake transmembrane transporter activity"/>
    <property type="evidence" value="ECO:0007669"/>
    <property type="project" value="TreeGrafter"/>
</dbReference>
<proteinExistence type="predicted"/>
<dbReference type="Pfam" id="PF25183">
    <property type="entry name" value="OMP_b-brl_4"/>
    <property type="match status" value="1"/>
</dbReference>
<accession>A0A1G7Q2J0</accession>